<dbReference type="HOGENOM" id="CLU_1640493_0_0_5"/>
<dbReference type="RefSeq" id="WP_012383342.1">
    <property type="nucleotide sequence ID" value="NC_010581.1"/>
</dbReference>
<keyword evidence="2" id="KW-1185">Reference proteome</keyword>
<proteinExistence type="predicted"/>
<evidence type="ECO:0000313" key="2">
    <source>
        <dbReference type="Proteomes" id="UP000001695"/>
    </source>
</evidence>
<reference evidence="2" key="1">
    <citation type="submission" date="2008-03" db="EMBL/GenBank/DDBJ databases">
        <title>Complete sequence of chromosome of Beijerinckia indica subsp. indica ATCC 9039.</title>
        <authorList>
            <consortium name="US DOE Joint Genome Institute"/>
            <person name="Copeland A."/>
            <person name="Lucas S."/>
            <person name="Lapidus A."/>
            <person name="Glavina del Rio T."/>
            <person name="Dalin E."/>
            <person name="Tice H."/>
            <person name="Bruce D."/>
            <person name="Goodwin L."/>
            <person name="Pitluck S."/>
            <person name="LaButti K."/>
            <person name="Schmutz J."/>
            <person name="Larimer F."/>
            <person name="Land M."/>
            <person name="Hauser L."/>
            <person name="Kyrpides N."/>
            <person name="Mikhailova N."/>
            <person name="Dunfield P.F."/>
            <person name="Dedysh S.N."/>
            <person name="Liesack W."/>
            <person name="Saw J.H."/>
            <person name="Alam M."/>
            <person name="Chen Y."/>
            <person name="Murrell J.C."/>
            <person name="Richardson P."/>
        </authorList>
    </citation>
    <scope>NUCLEOTIDE SEQUENCE [LARGE SCALE GENOMIC DNA]</scope>
    <source>
        <strain evidence="2">ATCC 9039 / DSM 1715 / NCIMB 8712</strain>
    </source>
</reference>
<organism evidence="1 2">
    <name type="scientific">Beijerinckia indica subsp. indica (strain ATCC 9039 / DSM 1715 / NCIMB 8712)</name>
    <dbReference type="NCBI Taxonomy" id="395963"/>
    <lineage>
        <taxon>Bacteria</taxon>
        <taxon>Pseudomonadati</taxon>
        <taxon>Pseudomonadota</taxon>
        <taxon>Alphaproteobacteria</taxon>
        <taxon>Hyphomicrobiales</taxon>
        <taxon>Beijerinckiaceae</taxon>
        <taxon>Beijerinckia</taxon>
    </lineage>
</organism>
<dbReference type="STRING" id="395963.Bind_0330"/>
<accession>B2IDD2</accession>
<evidence type="ECO:0000313" key="1">
    <source>
        <dbReference type="EMBL" id="ACB93984.1"/>
    </source>
</evidence>
<dbReference type="Proteomes" id="UP000001695">
    <property type="component" value="Chromosome"/>
</dbReference>
<name>B2IDD2_BEII9</name>
<dbReference type="OrthoDB" id="8446957at2"/>
<reference evidence="1 2" key="2">
    <citation type="journal article" date="2010" name="J. Bacteriol.">
        <title>Complete genome sequence of Beijerinckia indica subsp. indica.</title>
        <authorList>
            <person name="Tamas I."/>
            <person name="Dedysh S.N."/>
            <person name="Liesack W."/>
            <person name="Stott M.B."/>
            <person name="Alam M."/>
            <person name="Murrell J.C."/>
            <person name="Dunfield P.F."/>
        </authorList>
    </citation>
    <scope>NUCLEOTIDE SEQUENCE [LARGE SCALE GENOMIC DNA]</scope>
    <source>
        <strain evidence="2">ATCC 9039 / DSM 1715 / NCIMB 8712</strain>
    </source>
</reference>
<sequence>MDFSLLLPAMIAGASTLAPKIGEIIGTEVIKEATKDAYESLKGALITVCGRKVQRAAERLEEDASSQDAQNELASAIADIPPEDADEISQKLATLLTAVKEDKAALKAADTIASIKLNIDSGGHVKIDVIKGVQTIDVKSKSAGDFSFTNVDMKDGKPSGN</sequence>
<dbReference type="KEGG" id="bid:Bind_0330"/>
<dbReference type="EMBL" id="CP001016">
    <property type="protein sequence ID" value="ACB93984.1"/>
    <property type="molecule type" value="Genomic_DNA"/>
</dbReference>
<gene>
    <name evidence="1" type="ordered locus">Bind_0330</name>
</gene>
<dbReference type="AlphaFoldDB" id="B2IDD2"/>
<protein>
    <submittedName>
        <fullName evidence="1">Uncharacterized protein</fullName>
    </submittedName>
</protein>